<evidence type="ECO:0000256" key="1">
    <source>
        <dbReference type="ARBA" id="ARBA00005322"/>
    </source>
</evidence>
<evidence type="ECO:0000256" key="4">
    <source>
        <dbReference type="ARBA" id="ARBA00022795"/>
    </source>
</evidence>
<evidence type="ECO:0000313" key="9">
    <source>
        <dbReference type="EMBL" id="MDQ0339898.1"/>
    </source>
</evidence>
<evidence type="ECO:0000256" key="3">
    <source>
        <dbReference type="ARBA" id="ARBA00022491"/>
    </source>
</evidence>
<dbReference type="InterPro" id="IPR031316">
    <property type="entry name" value="FlgM_C"/>
</dbReference>
<keyword evidence="6" id="KW-0804">Transcription</keyword>
<dbReference type="EMBL" id="JAUSUQ010000010">
    <property type="protein sequence ID" value="MDQ0339898.1"/>
    <property type="molecule type" value="Genomic_DNA"/>
</dbReference>
<evidence type="ECO:0000256" key="2">
    <source>
        <dbReference type="ARBA" id="ARBA00017823"/>
    </source>
</evidence>
<accession>A0ABU0CTZ3</accession>
<dbReference type="Pfam" id="PF04316">
    <property type="entry name" value="FlgM"/>
    <property type="match status" value="1"/>
</dbReference>
<keyword evidence="9" id="KW-0966">Cell projection</keyword>
<keyword evidence="3" id="KW-0678">Repressor</keyword>
<dbReference type="InterPro" id="IPR035890">
    <property type="entry name" value="Anti-sigma-28_factor_FlgM_sf"/>
</dbReference>
<protein>
    <recommendedName>
        <fullName evidence="2">Negative regulator of flagellin synthesis</fullName>
    </recommendedName>
</protein>
<evidence type="ECO:0000256" key="7">
    <source>
        <dbReference type="SAM" id="MobiDB-lite"/>
    </source>
</evidence>
<comment type="caution">
    <text evidence="9">The sequence shown here is derived from an EMBL/GenBank/DDBJ whole genome shotgun (WGS) entry which is preliminary data.</text>
</comment>
<keyword evidence="9" id="KW-0969">Cilium</keyword>
<keyword evidence="4" id="KW-1005">Bacterial flagellum biogenesis</keyword>
<name>A0ABU0CTZ3_9BACI</name>
<evidence type="ECO:0000259" key="8">
    <source>
        <dbReference type="Pfam" id="PF04316"/>
    </source>
</evidence>
<dbReference type="InterPro" id="IPR007412">
    <property type="entry name" value="FlgM"/>
</dbReference>
<organism evidence="9 10">
    <name type="scientific">Caldalkalibacillus uzonensis</name>
    <dbReference type="NCBI Taxonomy" id="353224"/>
    <lineage>
        <taxon>Bacteria</taxon>
        <taxon>Bacillati</taxon>
        <taxon>Bacillota</taxon>
        <taxon>Bacilli</taxon>
        <taxon>Bacillales</taxon>
        <taxon>Bacillaceae</taxon>
        <taxon>Caldalkalibacillus</taxon>
    </lineage>
</organism>
<keyword evidence="10" id="KW-1185">Reference proteome</keyword>
<evidence type="ECO:0000256" key="6">
    <source>
        <dbReference type="ARBA" id="ARBA00023163"/>
    </source>
</evidence>
<sequence>MKIDQTHGLWRPNPYQQQQVSKSVQKKGKMGQDQVHISKEAKVMLEKQNQTNVHTDRQAKLERIKEQLEKGTYQVNSKKVAERVFDFWFRSS</sequence>
<comment type="similarity">
    <text evidence="1">Belongs to the FlgM family.</text>
</comment>
<feature type="domain" description="Anti-sigma-28 factor FlgM C-terminal" evidence="8">
    <location>
        <begin position="33"/>
        <end position="83"/>
    </location>
</feature>
<evidence type="ECO:0000313" key="10">
    <source>
        <dbReference type="Proteomes" id="UP001232445"/>
    </source>
</evidence>
<feature type="region of interest" description="Disordered" evidence="7">
    <location>
        <begin position="1"/>
        <end position="34"/>
    </location>
</feature>
<proteinExistence type="inferred from homology"/>
<reference evidence="9 10" key="1">
    <citation type="submission" date="2023-07" db="EMBL/GenBank/DDBJ databases">
        <title>Genomic Encyclopedia of Type Strains, Phase IV (KMG-IV): sequencing the most valuable type-strain genomes for metagenomic binning, comparative biology and taxonomic classification.</title>
        <authorList>
            <person name="Goeker M."/>
        </authorList>
    </citation>
    <scope>NUCLEOTIDE SEQUENCE [LARGE SCALE GENOMIC DNA]</scope>
    <source>
        <strain evidence="9 10">DSM 17740</strain>
    </source>
</reference>
<keyword evidence="5" id="KW-0805">Transcription regulation</keyword>
<dbReference type="RefSeq" id="WP_307340594.1">
    <property type="nucleotide sequence ID" value="NZ_JAUSUQ010000010.1"/>
</dbReference>
<evidence type="ECO:0000256" key="5">
    <source>
        <dbReference type="ARBA" id="ARBA00023015"/>
    </source>
</evidence>
<dbReference type="SUPFAM" id="SSF101498">
    <property type="entry name" value="Anti-sigma factor FlgM"/>
    <property type="match status" value="1"/>
</dbReference>
<gene>
    <name evidence="9" type="ORF">J2S00_002693</name>
</gene>
<dbReference type="NCBIfam" id="TIGR03824">
    <property type="entry name" value="FlgM_jcvi"/>
    <property type="match status" value="1"/>
</dbReference>
<dbReference type="Proteomes" id="UP001232445">
    <property type="component" value="Unassembled WGS sequence"/>
</dbReference>
<keyword evidence="9" id="KW-0282">Flagellum</keyword>